<dbReference type="InterPro" id="IPR007728">
    <property type="entry name" value="Pre-SET_dom"/>
</dbReference>
<feature type="compositionally biased region" description="Polar residues" evidence="8">
    <location>
        <begin position="98"/>
        <end position="118"/>
    </location>
</feature>
<dbReference type="PANTHER" id="PTHR46450">
    <property type="entry name" value="INACTIVE HISTONE-LYSINE N-METHYLTRANSFERASE SUVR1-RELATED"/>
    <property type="match status" value="1"/>
</dbReference>
<dbReference type="SUPFAM" id="SSF82199">
    <property type="entry name" value="SET domain"/>
    <property type="match status" value="1"/>
</dbReference>
<dbReference type="SMART" id="SM00468">
    <property type="entry name" value="PreSET"/>
    <property type="match status" value="1"/>
</dbReference>
<dbReference type="Pfam" id="PF00856">
    <property type="entry name" value="SET"/>
    <property type="match status" value="1"/>
</dbReference>
<dbReference type="PROSITE" id="PS50280">
    <property type="entry name" value="SET"/>
    <property type="match status" value="1"/>
</dbReference>
<dbReference type="CDD" id="cd10538">
    <property type="entry name" value="SET_SETDB-like"/>
    <property type="match status" value="1"/>
</dbReference>
<dbReference type="InterPro" id="IPR001214">
    <property type="entry name" value="SET_dom"/>
</dbReference>
<dbReference type="Gene3D" id="1.10.8.850">
    <property type="entry name" value="Histone-lysine N methyltransferase , C-terminal domain-like"/>
    <property type="match status" value="1"/>
</dbReference>
<dbReference type="FunFam" id="2.170.270.10:FF:000046">
    <property type="entry name" value="SET-domain containing protein lysine methyltransferase family protein"/>
    <property type="match status" value="1"/>
</dbReference>
<dbReference type="Gene3D" id="2.170.270.10">
    <property type="entry name" value="SET domain"/>
    <property type="match status" value="1"/>
</dbReference>
<evidence type="ECO:0000256" key="7">
    <source>
        <dbReference type="ARBA" id="ARBA00023242"/>
    </source>
</evidence>
<feature type="compositionally biased region" description="Low complexity" evidence="8">
    <location>
        <begin position="134"/>
        <end position="147"/>
    </location>
</feature>
<dbReference type="GO" id="GO:0042054">
    <property type="term" value="F:histone methyltransferase activity"/>
    <property type="evidence" value="ECO:0007669"/>
    <property type="project" value="InterPro"/>
</dbReference>
<comment type="subcellular location">
    <subcellularLocation>
        <location evidence="2">Chromosome</location>
    </subcellularLocation>
    <subcellularLocation>
        <location evidence="1">Nucleus</location>
    </subcellularLocation>
</comment>
<feature type="region of interest" description="Disordered" evidence="8">
    <location>
        <begin position="302"/>
        <end position="322"/>
    </location>
</feature>
<evidence type="ECO:0000313" key="12">
    <source>
        <dbReference type="Proteomes" id="UP001459277"/>
    </source>
</evidence>
<evidence type="ECO:0000256" key="5">
    <source>
        <dbReference type="ARBA" id="ARBA00022723"/>
    </source>
</evidence>
<evidence type="ECO:0000313" key="11">
    <source>
        <dbReference type="EMBL" id="KAK9993354.1"/>
    </source>
</evidence>
<dbReference type="SMART" id="SM00317">
    <property type="entry name" value="SET"/>
    <property type="match status" value="1"/>
</dbReference>
<keyword evidence="6" id="KW-0862">Zinc</keyword>
<organism evidence="11 12">
    <name type="scientific">Lithocarpus litseifolius</name>
    <dbReference type="NCBI Taxonomy" id="425828"/>
    <lineage>
        <taxon>Eukaryota</taxon>
        <taxon>Viridiplantae</taxon>
        <taxon>Streptophyta</taxon>
        <taxon>Embryophyta</taxon>
        <taxon>Tracheophyta</taxon>
        <taxon>Spermatophyta</taxon>
        <taxon>Magnoliopsida</taxon>
        <taxon>eudicotyledons</taxon>
        <taxon>Gunneridae</taxon>
        <taxon>Pentapetalae</taxon>
        <taxon>rosids</taxon>
        <taxon>fabids</taxon>
        <taxon>Fagales</taxon>
        <taxon>Fagaceae</taxon>
        <taxon>Lithocarpus</taxon>
    </lineage>
</organism>
<dbReference type="Pfam" id="PF05033">
    <property type="entry name" value="Pre-SET"/>
    <property type="match status" value="1"/>
</dbReference>
<evidence type="ECO:0000259" key="9">
    <source>
        <dbReference type="PROSITE" id="PS50280"/>
    </source>
</evidence>
<keyword evidence="3" id="KW-0158">Chromosome</keyword>
<keyword evidence="5" id="KW-0479">Metal-binding</keyword>
<feature type="region of interest" description="Disordered" evidence="8">
    <location>
        <begin position="55"/>
        <end position="168"/>
    </location>
</feature>
<evidence type="ECO:0000256" key="3">
    <source>
        <dbReference type="ARBA" id="ARBA00022454"/>
    </source>
</evidence>
<dbReference type="AlphaFoldDB" id="A0AAW2C579"/>
<evidence type="ECO:0000259" key="10">
    <source>
        <dbReference type="PROSITE" id="PS50867"/>
    </source>
</evidence>
<feature type="domain" description="SET" evidence="9">
    <location>
        <begin position="669"/>
        <end position="802"/>
    </location>
</feature>
<comment type="caution">
    <text evidence="11">The sequence shown here is derived from an EMBL/GenBank/DDBJ whole genome shotgun (WGS) entry which is preliminary data.</text>
</comment>
<feature type="compositionally biased region" description="Basic and acidic residues" evidence="8">
    <location>
        <begin position="81"/>
        <end position="91"/>
    </location>
</feature>
<dbReference type="InterPro" id="IPR025776">
    <property type="entry name" value="SUVR4/1/2"/>
</dbReference>
<dbReference type="InterPro" id="IPR046341">
    <property type="entry name" value="SET_dom_sf"/>
</dbReference>
<dbReference type="GO" id="GO:0008270">
    <property type="term" value="F:zinc ion binding"/>
    <property type="evidence" value="ECO:0007669"/>
    <property type="project" value="InterPro"/>
</dbReference>
<evidence type="ECO:0000256" key="6">
    <source>
        <dbReference type="ARBA" id="ARBA00022833"/>
    </source>
</evidence>
<name>A0AAW2C579_9ROSI</name>
<gene>
    <name evidence="11" type="ORF">SO802_023057</name>
</gene>
<keyword evidence="12" id="KW-1185">Reference proteome</keyword>
<evidence type="ECO:0000256" key="2">
    <source>
        <dbReference type="ARBA" id="ARBA00004286"/>
    </source>
</evidence>
<reference evidence="11 12" key="1">
    <citation type="submission" date="2024-01" db="EMBL/GenBank/DDBJ databases">
        <title>A telomere-to-telomere, gap-free genome of sweet tea (Lithocarpus litseifolius).</title>
        <authorList>
            <person name="Zhou J."/>
        </authorList>
    </citation>
    <scope>NUCLEOTIDE SEQUENCE [LARGE SCALE GENOMIC DNA]</scope>
    <source>
        <strain evidence="11">Zhou-2022a</strain>
        <tissue evidence="11">Leaf</tissue>
    </source>
</reference>
<proteinExistence type="predicted"/>
<keyword evidence="7" id="KW-0539">Nucleus</keyword>
<sequence>MAPNPKVAAAFRAMKDIGVKEDKVKPVLKKLLKLYDKNWQLIEEENYRVLADAVFEEDENEAVEKRKICNDADEDDLEEETQVHDEPERPLKRLRLRSQSQVSPPVNASNHSAGSSSLKRPKVEEDELPKNCLQQQPQPISPRQPVSPCQPISPHHQPISPQRGIVNKGKQPLIPQVASLGKRPMSERASHAVRIKEPTVEPGIVLLPKQKVPDIHALRTPKDEPFTDDTYNNDVSRYEVPIAVIHPDPSSKVGASVGNDTVEKQGGPGIPASQCLNEGNSSVPGKVGSSVDGILASSSVRESNRKLSTVPEESPANLEIGSSPTGEVKISLSCNSTLGRPDFHLPSRDEVIKLMEDKCLRTYKIIDPNFSVVNLLNDMCACFLQLATDSTDESQEGSLNIIPTLDVLKKSSVRDSLGIGGKEQSLCTPSCTPNGSANVQCSAAMSPPRVLSSLNGPGSNIQASKKINVIGGAESEREKESENHELTNSCSLVVVPQFQITPSDVRSIYDADDLTKGEERVKISWVNEINNDCLPAFMYIPQNLVFENAHVNFTLSHIRDEDCCLACLGDCLSLSTPCPCANETGGQFAYTKEGLLREEFLEECISMTRDPQRQQHLYCRECPIRRLKNDDCLEPCKGHLRRKFINECWSKCGCSRNCGNRVVQRGITCKLQVFCTSEGKGWGLRTLEDLPKGAFVCEYVGEILTNTELFERNTQSKKSGKHTYSVLLDADWGSGVLKNEEALCLDATYFGNVARFINHRCWDANLIEIPVKVETPDLTYYHLAFFTTRMVAALEELTWDYSIYLDDDGQPVKAFQCLCGSKHCINMKRSINILTGCPEEPKCSLTSMAVPKNQSVL</sequence>
<dbReference type="PANTHER" id="PTHR46450:SF1">
    <property type="entry name" value="INACTIVE HISTONE-LYSINE N-METHYLTRANSFERASE SUVR1-RELATED"/>
    <property type="match status" value="1"/>
</dbReference>
<feature type="compositionally biased region" description="Acidic residues" evidence="8">
    <location>
        <begin position="71"/>
        <end position="80"/>
    </location>
</feature>
<evidence type="ECO:0000256" key="1">
    <source>
        <dbReference type="ARBA" id="ARBA00004123"/>
    </source>
</evidence>
<evidence type="ECO:0000256" key="8">
    <source>
        <dbReference type="SAM" id="MobiDB-lite"/>
    </source>
</evidence>
<dbReference type="Proteomes" id="UP001459277">
    <property type="component" value="Unassembled WGS sequence"/>
</dbReference>
<dbReference type="InterPro" id="IPR018848">
    <property type="entry name" value="WIYLD_domain"/>
</dbReference>
<dbReference type="Pfam" id="PF10440">
    <property type="entry name" value="WIYLD"/>
    <property type="match status" value="1"/>
</dbReference>
<keyword evidence="4" id="KW-0808">Transferase</keyword>
<evidence type="ECO:0000256" key="4">
    <source>
        <dbReference type="ARBA" id="ARBA00022679"/>
    </source>
</evidence>
<dbReference type="PROSITE" id="PS51580">
    <property type="entry name" value="SAM_MT43_3"/>
    <property type="match status" value="1"/>
</dbReference>
<dbReference type="InterPro" id="IPR043017">
    <property type="entry name" value="WIYLD_dom_sf"/>
</dbReference>
<dbReference type="GO" id="GO:0005634">
    <property type="term" value="C:nucleus"/>
    <property type="evidence" value="ECO:0007669"/>
    <property type="project" value="UniProtKB-SubCell"/>
</dbReference>
<accession>A0AAW2C579</accession>
<protein>
    <submittedName>
        <fullName evidence="11">Uncharacterized protein</fullName>
    </submittedName>
</protein>
<dbReference type="PROSITE" id="PS50867">
    <property type="entry name" value="PRE_SET"/>
    <property type="match status" value="1"/>
</dbReference>
<dbReference type="EMBL" id="JAZDWU010000008">
    <property type="protein sequence ID" value="KAK9993354.1"/>
    <property type="molecule type" value="Genomic_DNA"/>
</dbReference>
<feature type="domain" description="Pre-SET" evidence="10">
    <location>
        <begin position="570"/>
        <end position="666"/>
    </location>
</feature>
<dbReference type="GO" id="GO:0005694">
    <property type="term" value="C:chromosome"/>
    <property type="evidence" value="ECO:0007669"/>
    <property type="project" value="UniProtKB-SubCell"/>
</dbReference>